<dbReference type="KEGG" id="tng:GSTEN00020310G001"/>
<feature type="domain" description="Tyrosine-protein phosphatase" evidence="16">
    <location>
        <begin position="1094"/>
        <end position="1357"/>
    </location>
</feature>
<keyword evidence="5" id="KW-0732">Signal</keyword>
<reference evidence="20" key="1">
    <citation type="journal article" date="2004" name="Nature">
        <title>Genome duplication in the teleost fish Tetraodon nigroviridis reveals the early vertebrate proto-karyotype.</title>
        <authorList>
            <person name="Jaillon O."/>
            <person name="Aury J.-M."/>
            <person name="Brunet F."/>
            <person name="Petit J.-L."/>
            <person name="Stange-Thomann N."/>
            <person name="Mauceli E."/>
            <person name="Bouneau L."/>
            <person name="Fischer C."/>
            <person name="Ozouf-Costaz C."/>
            <person name="Bernot A."/>
            <person name="Nicaud S."/>
            <person name="Jaffe D."/>
            <person name="Fisher S."/>
            <person name="Lutfalla G."/>
            <person name="Dossat C."/>
            <person name="Segurens B."/>
            <person name="Dasilva C."/>
            <person name="Salanoubat M."/>
            <person name="Levy M."/>
            <person name="Boudet N."/>
            <person name="Castellano S."/>
            <person name="Anthouard V."/>
            <person name="Jubin C."/>
            <person name="Castelli V."/>
            <person name="Katinka M."/>
            <person name="Vacherie B."/>
            <person name="Biemont C."/>
            <person name="Skalli Z."/>
            <person name="Cattolico L."/>
            <person name="Poulain J."/>
            <person name="De Berardinis V."/>
            <person name="Cruaud C."/>
            <person name="Duprat S."/>
            <person name="Brottier P."/>
            <person name="Coutanceau J.-P."/>
            <person name="Gouzy J."/>
            <person name="Parra G."/>
            <person name="Lardier G."/>
            <person name="Chapple C."/>
            <person name="McKernan K.J."/>
            <person name="McEwan P."/>
            <person name="Bosak S."/>
            <person name="Kellis M."/>
            <person name="Volff J.-N."/>
            <person name="Guigo R."/>
            <person name="Zody M.C."/>
            <person name="Mesirov J."/>
            <person name="Lindblad-Toh K."/>
            <person name="Birren B."/>
            <person name="Nusbaum C."/>
            <person name="Kahn D."/>
            <person name="Robinson-Rechavi M."/>
            <person name="Laudet V."/>
            <person name="Schachter V."/>
            <person name="Quetier F."/>
            <person name="Saurin W."/>
            <person name="Scarpelli C."/>
            <person name="Wincker P."/>
            <person name="Lander E.S."/>
            <person name="Weissenbach J."/>
            <person name="Roest Crollius H."/>
        </authorList>
    </citation>
    <scope>NUCLEOTIDE SEQUENCE [LARGE SCALE GENOMIC DNA]</scope>
</reference>
<keyword evidence="9 15" id="KW-1133">Transmembrane helix</keyword>
<keyword evidence="6" id="KW-0677">Repeat</keyword>
<evidence type="ECO:0000256" key="12">
    <source>
        <dbReference type="ARBA" id="ARBA00023170"/>
    </source>
</evidence>
<evidence type="ECO:0000259" key="16">
    <source>
        <dbReference type="PROSITE" id="PS50055"/>
    </source>
</evidence>
<evidence type="ECO:0000256" key="9">
    <source>
        <dbReference type="ARBA" id="ARBA00022989"/>
    </source>
</evidence>
<dbReference type="PROSITE" id="PS50055">
    <property type="entry name" value="TYR_PHOSPHATASE_PTP"/>
    <property type="match status" value="2"/>
</dbReference>
<feature type="domain" description="Tyrosine specific protein phosphatases" evidence="17">
    <location>
        <begin position="1270"/>
        <end position="1348"/>
    </location>
</feature>
<accession>Q4SCW4</accession>
<keyword evidence="11" id="KW-1015">Disulfide bond</keyword>
<dbReference type="SMART" id="SM00137">
    <property type="entry name" value="MAM"/>
    <property type="match status" value="1"/>
</dbReference>
<dbReference type="PANTHER" id="PTHR19134:SF209">
    <property type="entry name" value="RECEPTOR-TYPE TYROSINE-PROTEIN PHOSPHATASE KAPPA"/>
    <property type="match status" value="1"/>
</dbReference>
<evidence type="ECO:0000256" key="1">
    <source>
        <dbReference type="ARBA" id="ARBA00004479"/>
    </source>
</evidence>
<reference evidence="20" key="2">
    <citation type="submission" date="2004-02" db="EMBL/GenBank/DDBJ databases">
        <authorList>
            <consortium name="Genoscope"/>
            <consortium name="Whitehead Institute Centre for Genome Research"/>
        </authorList>
    </citation>
    <scope>NUCLEOTIDE SEQUENCE</scope>
</reference>
<dbReference type="FunFam" id="2.60.40.10:FF:000019">
    <property type="entry name" value="receptor-type tyrosine-protein phosphatase kappa isoform X2"/>
    <property type="match status" value="1"/>
</dbReference>
<comment type="subcellular location">
    <subcellularLocation>
        <location evidence="1">Membrane</location>
        <topology evidence="1">Single-pass type I membrane protein</topology>
    </subcellularLocation>
</comment>
<name>Q4SCW4_TETNG</name>
<evidence type="ECO:0000256" key="5">
    <source>
        <dbReference type="ARBA" id="ARBA00022729"/>
    </source>
</evidence>
<sequence>AGSCSFDEGFSTCNYQHDLNGDFDWTHINTKAVPYVSPDLPQVPDIQVWKKKKKNGVEEHERVTLTHWSSFCLSCFQRWLSIRSAMIYGLLWLYFQVNRAQPANPIWNVTSFTGKNWLKAELAVSTFWPNEYQVLFEASVSKSKAGFIAIDNVQVLSYPCAAVLHVLWFVCVLALMCGANKCVCAGKSPARTRTFSAVSPNLSSALGSPTLHISLSKVAYRMTSGSWTETHAVNTVTYKLWHLDPDTEYEIRVLLTRPGEGGTGKPGPPLITRTKCAEPMRTPKRLKIARTMSRLIAVDWESLGYNITRCHTFNVTICYQYTTANKVSKTGCLDMDPKAPRHLVENLPPYTNVSLKLILINPEGRKESDDTIVQTDEDVPGPVPSQSLRAFPSEDSILLYWKKPSEPNGIIIQYEISYCGLHSFDPSFPLDQSVLTVSLPSNATNHTFSQLHPGVTYELSIRASTSKGFGQAVTLNITTNISAPTIEKYDGSEAFLNETETTITVLVKPAQAKGAPISNYYIVVDKENQQRRRRQAPSDCYTVPFSYSDASKSGSNYYFAANLCPENILEPIPFTVGDNKTYQARNFHLGLCGGADDFFYSQGFWNPPLALRKTYNIYLQAVSSTTKESKRHCLKLASKGATEEPNFVPDPAKQTNPTMKITGICLSVIVPILLVALTVFLVKKRKLARKRQDVIRTTGQEMTDLGNSTDRSYAERSTLHREDPMAVTFVETHTYNNRSPNDSLVPTAVLDENHGGSAAENSHLLDIARYHCEGTESPYQTGQLHPAIRVADLLQHINLMKTSDSYGFKEEYESLFEGQSASWDVAKKEQNRTKNRYGNIIAYDHSRVILQPIENDPSSDYINANYIDGYQRPSHYIATQGPVHETVYDFWRMVWQEQSACIVMVTNLVEVGRVKCFKYWPEDAELYGDFKVTYLETEHLAEYVVRTFTLERRGFNEMREVKQFHFTGWPDHGVPYHATGLLSFIRRVKISNPPSAGPIVVHCSAGAGRTGCFIVIDIMLDMAEREGVVDIYNCVKALRSRRINMVQTEEQYIFIHDAILEACLCGETAISICEFKAAFYELIRIDSQTNSSHLKDEFQTLNSVTPQPQPEDCSIALLPRNQDKNRFMSGLPPDRCLPFLLTMDGESSNYINAALMDSYRQPAEFIVTQHPLPNTVKDFWRLVYDYGCASLVMLNEIDLAQGCPQYWPEEGMLCYGHMQVDCISSSMDCDIISRLFRVHNVTRPQEGYLMVRQFQYLGWAGHRDVPASKRSFLKLILQVDQWQREVEEEGEGRTIVHCLNGGGRSGVFCASSIVCEMSKRQSVVDIFHAVKTLRNSKPNMVDTPEQYRFCYDLALEFIESS</sequence>
<dbReference type="PROSITE" id="PS50056">
    <property type="entry name" value="TYR_PHOSPHATASE_2"/>
    <property type="match status" value="2"/>
</dbReference>
<evidence type="ECO:0000313" key="20">
    <source>
        <dbReference type="EMBL" id="CAG01518.1"/>
    </source>
</evidence>
<dbReference type="GO" id="GO:0016020">
    <property type="term" value="C:membrane"/>
    <property type="evidence" value="ECO:0007669"/>
    <property type="project" value="UniProtKB-SubCell"/>
</dbReference>
<dbReference type="OrthoDB" id="10253954at2759"/>
<dbReference type="EMBL" id="CAAE01014647">
    <property type="protein sequence ID" value="CAG01518.1"/>
    <property type="molecule type" value="Genomic_DNA"/>
</dbReference>
<dbReference type="PRINTS" id="PR00020">
    <property type="entry name" value="MAMDOMAIN"/>
</dbReference>
<feature type="domain" description="Fibronectin type-III" evidence="19">
    <location>
        <begin position="379"/>
        <end position="485"/>
    </location>
</feature>
<dbReference type="SMART" id="SM00194">
    <property type="entry name" value="PTPc"/>
    <property type="match status" value="2"/>
</dbReference>
<evidence type="ECO:0000256" key="15">
    <source>
        <dbReference type="SAM" id="Phobius"/>
    </source>
</evidence>
<keyword evidence="7" id="KW-0378">Hydrolase</keyword>
<comment type="catalytic activity">
    <reaction evidence="14">
        <text>O-phospho-L-tyrosyl-[protein] + H2O = L-tyrosyl-[protein] + phosphate</text>
        <dbReference type="Rhea" id="RHEA:10684"/>
        <dbReference type="Rhea" id="RHEA-COMP:10136"/>
        <dbReference type="Rhea" id="RHEA-COMP:20101"/>
        <dbReference type="ChEBI" id="CHEBI:15377"/>
        <dbReference type="ChEBI" id="CHEBI:43474"/>
        <dbReference type="ChEBI" id="CHEBI:46858"/>
        <dbReference type="ChEBI" id="CHEBI:61978"/>
        <dbReference type="EC" id="3.1.3.48"/>
    </reaction>
</comment>
<dbReference type="PANTHER" id="PTHR19134">
    <property type="entry name" value="RECEPTOR-TYPE TYROSINE-PROTEIN PHOSPHATASE"/>
    <property type="match status" value="1"/>
</dbReference>
<evidence type="ECO:0000259" key="18">
    <source>
        <dbReference type="PROSITE" id="PS50060"/>
    </source>
</evidence>
<feature type="non-terminal residue" evidence="20">
    <location>
        <position position="1"/>
    </location>
</feature>
<dbReference type="SUPFAM" id="SSF52799">
    <property type="entry name" value="(Phosphotyrosine protein) phosphatases II"/>
    <property type="match status" value="2"/>
</dbReference>
<keyword evidence="4 15" id="KW-0812">Transmembrane</keyword>
<dbReference type="FunFam" id="2.60.40.10:FF:000048">
    <property type="entry name" value="receptor-type tyrosine-protein phosphatase U isoform X1"/>
    <property type="match status" value="1"/>
</dbReference>
<dbReference type="Gene3D" id="3.90.190.10">
    <property type="entry name" value="Protein tyrosine phosphatase superfamily"/>
    <property type="match status" value="2"/>
</dbReference>
<dbReference type="Pfam" id="PF00102">
    <property type="entry name" value="Y_phosphatase"/>
    <property type="match status" value="2"/>
</dbReference>
<dbReference type="InterPro" id="IPR000242">
    <property type="entry name" value="PTP_cat"/>
</dbReference>
<dbReference type="SUPFAM" id="SSF49265">
    <property type="entry name" value="Fibronectin type III"/>
    <property type="match status" value="3"/>
</dbReference>
<dbReference type="InterPro" id="IPR000387">
    <property type="entry name" value="Tyr_Pase_dom"/>
</dbReference>
<dbReference type="PROSITE" id="PS50853">
    <property type="entry name" value="FN3"/>
    <property type="match status" value="1"/>
</dbReference>
<keyword evidence="8" id="KW-0904">Protein phosphatase</keyword>
<dbReference type="PROSITE" id="PS50060">
    <property type="entry name" value="MAM_2"/>
    <property type="match status" value="1"/>
</dbReference>
<feature type="domain" description="Tyrosine-protein phosphatase" evidence="16">
    <location>
        <begin position="808"/>
        <end position="1062"/>
    </location>
</feature>
<comment type="caution">
    <text evidence="20">The sequence shown here is derived from an EMBL/GenBank/DDBJ whole genome shotgun (WGS) entry which is preliminary data.</text>
</comment>
<gene>
    <name evidence="20" type="ORF">GSTENG00020310001</name>
</gene>
<dbReference type="GO" id="GO:0004725">
    <property type="term" value="F:protein tyrosine phosphatase activity"/>
    <property type="evidence" value="ECO:0007669"/>
    <property type="project" value="UniProtKB-EC"/>
</dbReference>
<dbReference type="Gene3D" id="2.60.120.200">
    <property type="match status" value="1"/>
</dbReference>
<evidence type="ECO:0000256" key="2">
    <source>
        <dbReference type="ARBA" id="ARBA00006396"/>
    </source>
</evidence>
<evidence type="ECO:0000256" key="13">
    <source>
        <dbReference type="ARBA" id="ARBA00023180"/>
    </source>
</evidence>
<evidence type="ECO:0000256" key="3">
    <source>
        <dbReference type="ARBA" id="ARBA00013064"/>
    </source>
</evidence>
<evidence type="ECO:0000256" key="11">
    <source>
        <dbReference type="ARBA" id="ARBA00023157"/>
    </source>
</evidence>
<proteinExistence type="inferred from homology"/>
<dbReference type="InterPro" id="IPR029021">
    <property type="entry name" value="Prot-tyrosine_phosphatase-like"/>
</dbReference>
<feature type="domain" description="Tyrosine specific protein phosphatases" evidence="17">
    <location>
        <begin position="982"/>
        <end position="1053"/>
    </location>
</feature>
<dbReference type="FunFam" id="3.90.190.10:FF:000003">
    <property type="entry name" value="receptor-type tyrosine-protein phosphatase kappa isoform X1"/>
    <property type="match status" value="1"/>
</dbReference>
<feature type="domain" description="MAM" evidence="18">
    <location>
        <begin position="2"/>
        <end position="162"/>
    </location>
</feature>
<dbReference type="FunFam" id="3.90.190.10:FF:000005">
    <property type="entry name" value="receptor-type tyrosine-protein phosphatase kappa isoform X1"/>
    <property type="match status" value="1"/>
</dbReference>
<dbReference type="SMART" id="SM00060">
    <property type="entry name" value="FN3"/>
    <property type="match status" value="3"/>
</dbReference>
<keyword evidence="12" id="KW-0675">Receptor</keyword>
<organism evidence="20">
    <name type="scientific">Tetraodon nigroviridis</name>
    <name type="common">Spotted green pufferfish</name>
    <name type="synonym">Chelonodon nigroviridis</name>
    <dbReference type="NCBI Taxonomy" id="99883"/>
    <lineage>
        <taxon>Eukaryota</taxon>
        <taxon>Metazoa</taxon>
        <taxon>Chordata</taxon>
        <taxon>Craniata</taxon>
        <taxon>Vertebrata</taxon>
        <taxon>Euteleostomi</taxon>
        <taxon>Actinopterygii</taxon>
        <taxon>Neopterygii</taxon>
        <taxon>Teleostei</taxon>
        <taxon>Neoteleostei</taxon>
        <taxon>Acanthomorphata</taxon>
        <taxon>Eupercaria</taxon>
        <taxon>Tetraodontiformes</taxon>
        <taxon>Tetradontoidea</taxon>
        <taxon>Tetraodontidae</taxon>
        <taxon>Tetraodon</taxon>
    </lineage>
</organism>
<protein>
    <recommendedName>
        <fullName evidence="3">protein-tyrosine-phosphatase</fullName>
        <ecNumber evidence="3">3.1.3.48</ecNumber>
    </recommendedName>
</protein>
<dbReference type="Pfam" id="PF23144">
    <property type="entry name" value="Fn3_PTPRU"/>
    <property type="match status" value="2"/>
</dbReference>
<dbReference type="EC" id="3.1.3.48" evidence="3"/>
<keyword evidence="10 15" id="KW-0472">Membrane</keyword>
<dbReference type="Gene3D" id="2.60.40.10">
    <property type="entry name" value="Immunoglobulins"/>
    <property type="match status" value="3"/>
</dbReference>
<dbReference type="Pfam" id="PF00041">
    <property type="entry name" value="fn3"/>
    <property type="match status" value="1"/>
</dbReference>
<dbReference type="SUPFAM" id="SSF49899">
    <property type="entry name" value="Concanavalin A-like lectins/glucanases"/>
    <property type="match status" value="1"/>
</dbReference>
<evidence type="ECO:0000256" key="14">
    <source>
        <dbReference type="ARBA" id="ARBA00051722"/>
    </source>
</evidence>
<keyword evidence="13" id="KW-0325">Glycoprotein</keyword>
<evidence type="ECO:0000256" key="6">
    <source>
        <dbReference type="ARBA" id="ARBA00022737"/>
    </source>
</evidence>
<dbReference type="PROSITE" id="PS00383">
    <property type="entry name" value="TYR_PHOSPHATASE_1"/>
    <property type="match status" value="2"/>
</dbReference>
<dbReference type="PRINTS" id="PR00700">
    <property type="entry name" value="PRTYPHPHTASE"/>
</dbReference>
<evidence type="ECO:0000256" key="4">
    <source>
        <dbReference type="ARBA" id="ARBA00022692"/>
    </source>
</evidence>
<dbReference type="InterPro" id="IPR057598">
    <property type="entry name" value="Fn3_PTPRU"/>
</dbReference>
<dbReference type="InterPro" id="IPR036116">
    <property type="entry name" value="FN3_sf"/>
</dbReference>
<evidence type="ECO:0000256" key="7">
    <source>
        <dbReference type="ARBA" id="ARBA00022801"/>
    </source>
</evidence>
<dbReference type="CDD" id="cd06263">
    <property type="entry name" value="MAM"/>
    <property type="match status" value="1"/>
</dbReference>
<dbReference type="SMART" id="SM00404">
    <property type="entry name" value="PTPc_motif"/>
    <property type="match status" value="2"/>
</dbReference>
<dbReference type="InterPro" id="IPR050348">
    <property type="entry name" value="Protein-Tyr_Phosphatase"/>
</dbReference>
<dbReference type="InterPro" id="IPR016130">
    <property type="entry name" value="Tyr_Pase_AS"/>
</dbReference>
<dbReference type="InterPro" id="IPR003961">
    <property type="entry name" value="FN3_dom"/>
</dbReference>
<dbReference type="Pfam" id="PF00629">
    <property type="entry name" value="MAM"/>
    <property type="match status" value="1"/>
</dbReference>
<dbReference type="InterPro" id="IPR000998">
    <property type="entry name" value="MAM_dom"/>
</dbReference>
<feature type="transmembrane region" description="Helical" evidence="15">
    <location>
        <begin position="661"/>
        <end position="682"/>
    </location>
</feature>
<dbReference type="InterPro" id="IPR013783">
    <property type="entry name" value="Ig-like_fold"/>
</dbReference>
<comment type="similarity">
    <text evidence="2">Belongs to the protein-tyrosine phosphatase family. Receptor class 2B subfamily.</text>
</comment>
<evidence type="ECO:0000256" key="8">
    <source>
        <dbReference type="ARBA" id="ARBA00022912"/>
    </source>
</evidence>
<evidence type="ECO:0000259" key="17">
    <source>
        <dbReference type="PROSITE" id="PS50056"/>
    </source>
</evidence>
<evidence type="ECO:0000256" key="10">
    <source>
        <dbReference type="ARBA" id="ARBA00023136"/>
    </source>
</evidence>
<evidence type="ECO:0000259" key="19">
    <source>
        <dbReference type="PROSITE" id="PS50853"/>
    </source>
</evidence>
<dbReference type="InterPro" id="IPR013320">
    <property type="entry name" value="ConA-like_dom_sf"/>
</dbReference>
<dbReference type="InterPro" id="IPR003595">
    <property type="entry name" value="Tyr_Pase_cat"/>
</dbReference>
<dbReference type="CDD" id="cd00063">
    <property type="entry name" value="FN3"/>
    <property type="match status" value="2"/>
</dbReference>